<protein>
    <submittedName>
        <fullName evidence="2">Uncharacterized protein</fullName>
    </submittedName>
</protein>
<dbReference type="HOGENOM" id="CLU_911836_0_0_0"/>
<name>Q025A6_SOLUE</name>
<proteinExistence type="predicted"/>
<gene>
    <name evidence="2" type="ordered locus">Acid_2431</name>
</gene>
<evidence type="ECO:0000256" key="1">
    <source>
        <dbReference type="SAM" id="Phobius"/>
    </source>
</evidence>
<feature type="transmembrane region" description="Helical" evidence="1">
    <location>
        <begin position="212"/>
        <end position="234"/>
    </location>
</feature>
<accession>Q025A6</accession>
<dbReference type="InParanoid" id="Q025A6"/>
<dbReference type="eggNOG" id="ENOG5033YN9">
    <property type="taxonomic scope" value="Bacteria"/>
</dbReference>
<sequence>MRSAKPYHYILSLPERAIRSLGALSGGLLREIGNVALPASVRRTTLYRTMVEVALRFLIEEVGQVEGVYPSEGRLAESFLLKRTASHGIELLGILAFHASPVWVLAALADATGGGRKLILEIADALKEEGLLERDVRFETMDQVLGGLEKTSDHMAVTLNMPPVDIAGLRKEWETLKQELATIPPKNVVSLERIESVWEELRTTARAQGHTVFGMSSLLAISTVAHVPANVLWLSRAARSAMRRTGRVLGEAVLDHYTDALTEIARTGFLAYWSREFRPYLKGAAEQFAPGRESLTERLLKGGDS</sequence>
<dbReference type="EMBL" id="CP000473">
    <property type="protein sequence ID" value="ABJ83420.1"/>
    <property type="molecule type" value="Genomic_DNA"/>
</dbReference>
<keyword evidence="1" id="KW-1133">Transmembrane helix</keyword>
<keyword evidence="1" id="KW-0812">Transmembrane</keyword>
<dbReference type="KEGG" id="sus:Acid_2431"/>
<dbReference type="AlphaFoldDB" id="Q025A6"/>
<evidence type="ECO:0000313" key="2">
    <source>
        <dbReference type="EMBL" id="ABJ83420.1"/>
    </source>
</evidence>
<keyword evidence="1" id="KW-0472">Membrane</keyword>
<reference evidence="2" key="1">
    <citation type="submission" date="2006-10" db="EMBL/GenBank/DDBJ databases">
        <title>Complete sequence of Solibacter usitatus Ellin6076.</title>
        <authorList>
            <consortium name="US DOE Joint Genome Institute"/>
            <person name="Copeland A."/>
            <person name="Lucas S."/>
            <person name="Lapidus A."/>
            <person name="Barry K."/>
            <person name="Detter J.C."/>
            <person name="Glavina del Rio T."/>
            <person name="Hammon N."/>
            <person name="Israni S."/>
            <person name="Dalin E."/>
            <person name="Tice H."/>
            <person name="Pitluck S."/>
            <person name="Thompson L.S."/>
            <person name="Brettin T."/>
            <person name="Bruce D."/>
            <person name="Han C."/>
            <person name="Tapia R."/>
            <person name="Gilna P."/>
            <person name="Schmutz J."/>
            <person name="Larimer F."/>
            <person name="Land M."/>
            <person name="Hauser L."/>
            <person name="Kyrpides N."/>
            <person name="Mikhailova N."/>
            <person name="Janssen P.H."/>
            <person name="Kuske C.R."/>
            <person name="Richardson P."/>
        </authorList>
    </citation>
    <scope>NUCLEOTIDE SEQUENCE</scope>
    <source>
        <strain evidence="2">Ellin6076</strain>
    </source>
</reference>
<organism evidence="2">
    <name type="scientific">Solibacter usitatus (strain Ellin6076)</name>
    <dbReference type="NCBI Taxonomy" id="234267"/>
    <lineage>
        <taxon>Bacteria</taxon>
        <taxon>Pseudomonadati</taxon>
        <taxon>Acidobacteriota</taxon>
        <taxon>Terriglobia</taxon>
        <taxon>Bryobacterales</taxon>
        <taxon>Solibacteraceae</taxon>
        <taxon>Candidatus Solibacter</taxon>
    </lineage>
</organism>
<dbReference type="OrthoDB" id="272907at2"/>
<dbReference type="STRING" id="234267.Acid_2431"/>